<proteinExistence type="predicted"/>
<dbReference type="PANTHER" id="PTHR43428:SF1">
    <property type="entry name" value="ARSENATE REDUCTASE"/>
    <property type="match status" value="1"/>
</dbReference>
<evidence type="ECO:0000313" key="3">
    <source>
        <dbReference type="Proteomes" id="UP001530293"/>
    </source>
</evidence>
<dbReference type="SUPFAM" id="SSF52788">
    <property type="entry name" value="Phosphotyrosine protein phosphatases I"/>
    <property type="match status" value="1"/>
</dbReference>
<evidence type="ECO:0008006" key="4">
    <source>
        <dbReference type="Google" id="ProtNLM"/>
    </source>
</evidence>
<dbReference type="PANTHER" id="PTHR43428">
    <property type="entry name" value="ARSENATE REDUCTASE"/>
    <property type="match status" value="1"/>
</dbReference>
<organism evidence="2 3">
    <name type="scientific">Discostella pseudostelligera</name>
    <dbReference type="NCBI Taxonomy" id="259834"/>
    <lineage>
        <taxon>Eukaryota</taxon>
        <taxon>Sar</taxon>
        <taxon>Stramenopiles</taxon>
        <taxon>Ochrophyta</taxon>
        <taxon>Bacillariophyta</taxon>
        <taxon>Coscinodiscophyceae</taxon>
        <taxon>Thalassiosirophycidae</taxon>
        <taxon>Stephanodiscales</taxon>
        <taxon>Stephanodiscaceae</taxon>
        <taxon>Discostella</taxon>
    </lineage>
</organism>
<gene>
    <name evidence="2" type="ORF">ACHAWU_009157</name>
</gene>
<evidence type="ECO:0000256" key="1">
    <source>
        <dbReference type="SAM" id="MobiDB-lite"/>
    </source>
</evidence>
<dbReference type="Proteomes" id="UP001530293">
    <property type="component" value="Unassembled WGS sequence"/>
</dbReference>
<protein>
    <recommendedName>
        <fullName evidence="4">Phosphotyrosine protein phosphatase I domain-containing protein</fullName>
    </recommendedName>
</protein>
<sequence>MTDRSSSICSIASDYQSLRFSAAAAVEADDAGVAAASSGQIQSPSSSNIGCSTIMSTTIVFACKSNSCRSQMAEAWAKEWIKAERRELESSGGGGDGEDDGVTKLRAFVDGLFVASVALDETCVAPTNDEREKTSACSMEPKHSPRDESSLTSTFECNTCDGEVCPLSARRRHPKEMAVRAMAHDGVDISNYERKSFRDIFHDLLGHHDRRHYVSKERIIDMTKRNWRSQLLIPRISNMLENASRDMGMAFAGIPRKTNQEVEKGDTQTIIADGVEYSSNTTTNTNSTHLVDNLIVLCLCPESLTRPLANVSKEMMNWDVDPPSTAALTEGEEVAFLRVSRQIRHQVNEFMNQLKSCALS</sequence>
<accession>A0ABD3N2K6</accession>
<comment type="caution">
    <text evidence="2">The sequence shown here is derived from an EMBL/GenBank/DDBJ whole genome shotgun (WGS) entry which is preliminary data.</text>
</comment>
<feature type="compositionally biased region" description="Basic and acidic residues" evidence="1">
    <location>
        <begin position="129"/>
        <end position="149"/>
    </location>
</feature>
<dbReference type="InterPro" id="IPR036196">
    <property type="entry name" value="Ptyr_pPase_sf"/>
</dbReference>
<dbReference type="AlphaFoldDB" id="A0ABD3N2K6"/>
<keyword evidence="3" id="KW-1185">Reference proteome</keyword>
<evidence type="ECO:0000313" key="2">
    <source>
        <dbReference type="EMBL" id="KAL3770217.1"/>
    </source>
</evidence>
<feature type="region of interest" description="Disordered" evidence="1">
    <location>
        <begin position="129"/>
        <end position="152"/>
    </location>
</feature>
<name>A0ABD3N2K6_9STRA</name>
<reference evidence="2 3" key="1">
    <citation type="submission" date="2024-10" db="EMBL/GenBank/DDBJ databases">
        <title>Updated reference genomes for cyclostephanoid diatoms.</title>
        <authorList>
            <person name="Roberts W.R."/>
            <person name="Alverson A.J."/>
        </authorList>
    </citation>
    <scope>NUCLEOTIDE SEQUENCE [LARGE SCALE GENOMIC DNA]</scope>
    <source>
        <strain evidence="2 3">AJA232-27</strain>
    </source>
</reference>
<dbReference type="Gene3D" id="3.40.50.2300">
    <property type="match status" value="1"/>
</dbReference>
<dbReference type="EMBL" id="JALLBG020000044">
    <property type="protein sequence ID" value="KAL3770217.1"/>
    <property type="molecule type" value="Genomic_DNA"/>
</dbReference>